<evidence type="ECO:0000313" key="1">
    <source>
        <dbReference type="EMBL" id="GFR92470.1"/>
    </source>
</evidence>
<name>A0AAV4H4S4_9GAST</name>
<reference evidence="1 2" key="1">
    <citation type="journal article" date="2021" name="Elife">
        <title>Chloroplast acquisition without the gene transfer in kleptoplastic sea slugs, Plakobranchus ocellatus.</title>
        <authorList>
            <person name="Maeda T."/>
            <person name="Takahashi S."/>
            <person name="Yoshida T."/>
            <person name="Shimamura S."/>
            <person name="Takaki Y."/>
            <person name="Nagai Y."/>
            <person name="Toyoda A."/>
            <person name="Suzuki Y."/>
            <person name="Arimoto A."/>
            <person name="Ishii H."/>
            <person name="Satoh N."/>
            <person name="Nishiyama T."/>
            <person name="Hasebe M."/>
            <person name="Maruyama T."/>
            <person name="Minagawa J."/>
            <person name="Obokata J."/>
            <person name="Shigenobu S."/>
        </authorList>
    </citation>
    <scope>NUCLEOTIDE SEQUENCE [LARGE SCALE GENOMIC DNA]</scope>
</reference>
<proteinExistence type="predicted"/>
<sequence length="105" mass="11966">MENNKKYREIYERMMFSQFKLSGLRPRIRRRCETVVSCVYPSGCFGGDRLCGPAVRLSLRDREVRGSIPGRVKPRTLKLVLAADMPSVWHYGFSAKSGQPGVMII</sequence>
<comment type="caution">
    <text evidence="1">The sequence shown here is derived from an EMBL/GenBank/DDBJ whole genome shotgun (WGS) entry which is preliminary data.</text>
</comment>
<dbReference type="AlphaFoldDB" id="A0AAV4H4S4"/>
<protein>
    <submittedName>
        <fullName evidence="1">Uncharacterized protein</fullName>
    </submittedName>
</protein>
<dbReference type="Proteomes" id="UP000762676">
    <property type="component" value="Unassembled WGS sequence"/>
</dbReference>
<gene>
    <name evidence="1" type="ORF">ElyMa_002619100</name>
</gene>
<accession>A0AAV4H4S4</accession>
<organism evidence="1 2">
    <name type="scientific">Elysia marginata</name>
    <dbReference type="NCBI Taxonomy" id="1093978"/>
    <lineage>
        <taxon>Eukaryota</taxon>
        <taxon>Metazoa</taxon>
        <taxon>Spiralia</taxon>
        <taxon>Lophotrochozoa</taxon>
        <taxon>Mollusca</taxon>
        <taxon>Gastropoda</taxon>
        <taxon>Heterobranchia</taxon>
        <taxon>Euthyneura</taxon>
        <taxon>Panpulmonata</taxon>
        <taxon>Sacoglossa</taxon>
        <taxon>Placobranchoidea</taxon>
        <taxon>Plakobranchidae</taxon>
        <taxon>Elysia</taxon>
    </lineage>
</organism>
<keyword evidence="2" id="KW-1185">Reference proteome</keyword>
<evidence type="ECO:0000313" key="2">
    <source>
        <dbReference type="Proteomes" id="UP000762676"/>
    </source>
</evidence>
<dbReference type="EMBL" id="BMAT01005393">
    <property type="protein sequence ID" value="GFR92470.1"/>
    <property type="molecule type" value="Genomic_DNA"/>
</dbReference>